<dbReference type="Proteomes" id="UP000298416">
    <property type="component" value="Unassembled WGS sequence"/>
</dbReference>
<comment type="caution">
    <text evidence="3">The sequence shown here is derived from an EMBL/GenBank/DDBJ whole genome shotgun (WGS) entry which is preliminary data.</text>
</comment>
<proteinExistence type="predicted"/>
<accession>A0A8X8YB94</accession>
<dbReference type="AlphaFoldDB" id="A0A8X8YB94"/>
<dbReference type="PANTHER" id="PTHR35766:SF1">
    <property type="entry name" value="OS08G0543600 PROTEIN"/>
    <property type="match status" value="1"/>
</dbReference>
<sequence length="178" mass="18972">MIVIACLEQLPNRLGKMLAPLHWHDYKRKYGKLDDFIAGHPELFLIEGDYIQLREGAQETIAASAAVARVAAAAAAAPLSNSSLFPSVAVTPMAQSHRLKKASLHDSSYVNVDKSCFNELGAPRPLNANEYPSQFSAAQSRTINGGSLRVPGGSHGRPGMSSAGKQPRAVGAVPNARR</sequence>
<evidence type="ECO:0000259" key="2">
    <source>
        <dbReference type="Pfam" id="PF24851"/>
    </source>
</evidence>
<feature type="domain" description="DUF7725" evidence="2">
    <location>
        <begin position="8"/>
        <end position="54"/>
    </location>
</feature>
<dbReference type="EMBL" id="PNBA02000004">
    <property type="protein sequence ID" value="KAG6426603.1"/>
    <property type="molecule type" value="Genomic_DNA"/>
</dbReference>
<feature type="region of interest" description="Disordered" evidence="1">
    <location>
        <begin position="143"/>
        <end position="178"/>
    </location>
</feature>
<organism evidence="3">
    <name type="scientific">Salvia splendens</name>
    <name type="common">Scarlet sage</name>
    <dbReference type="NCBI Taxonomy" id="180675"/>
    <lineage>
        <taxon>Eukaryota</taxon>
        <taxon>Viridiplantae</taxon>
        <taxon>Streptophyta</taxon>
        <taxon>Embryophyta</taxon>
        <taxon>Tracheophyta</taxon>
        <taxon>Spermatophyta</taxon>
        <taxon>Magnoliopsida</taxon>
        <taxon>eudicotyledons</taxon>
        <taxon>Gunneridae</taxon>
        <taxon>Pentapetalae</taxon>
        <taxon>asterids</taxon>
        <taxon>lamiids</taxon>
        <taxon>Lamiales</taxon>
        <taxon>Lamiaceae</taxon>
        <taxon>Nepetoideae</taxon>
        <taxon>Mentheae</taxon>
        <taxon>Salviinae</taxon>
        <taxon>Salvia</taxon>
        <taxon>Salvia subgen. Calosphace</taxon>
        <taxon>core Calosphace</taxon>
    </lineage>
</organism>
<keyword evidence="4" id="KW-1185">Reference proteome</keyword>
<gene>
    <name evidence="3" type="ORF">SASPL_110829</name>
</gene>
<evidence type="ECO:0000313" key="3">
    <source>
        <dbReference type="EMBL" id="KAG6426603.1"/>
    </source>
</evidence>
<evidence type="ECO:0000313" key="4">
    <source>
        <dbReference type="Proteomes" id="UP000298416"/>
    </source>
</evidence>
<evidence type="ECO:0000256" key="1">
    <source>
        <dbReference type="SAM" id="MobiDB-lite"/>
    </source>
</evidence>
<reference evidence="3" key="2">
    <citation type="submission" date="2020-08" db="EMBL/GenBank/DDBJ databases">
        <title>Plant Genome Project.</title>
        <authorList>
            <person name="Zhang R.-G."/>
        </authorList>
    </citation>
    <scope>NUCLEOTIDE SEQUENCE</scope>
    <source>
        <strain evidence="3">Huo1</strain>
        <tissue evidence="3">Leaf</tissue>
    </source>
</reference>
<dbReference type="PANTHER" id="PTHR35766">
    <property type="entry name" value="OS08G0543600 PROTEIN"/>
    <property type="match status" value="1"/>
</dbReference>
<name>A0A8X8YB94_SALSN</name>
<reference evidence="3" key="1">
    <citation type="submission" date="2018-01" db="EMBL/GenBank/DDBJ databases">
        <authorList>
            <person name="Mao J.F."/>
        </authorList>
    </citation>
    <scope>NUCLEOTIDE SEQUENCE</scope>
    <source>
        <strain evidence="3">Huo1</strain>
        <tissue evidence="3">Leaf</tissue>
    </source>
</reference>
<protein>
    <recommendedName>
        <fullName evidence="2">DUF7725 domain-containing protein</fullName>
    </recommendedName>
</protein>
<dbReference type="Pfam" id="PF24851">
    <property type="entry name" value="DUF7725"/>
    <property type="match status" value="1"/>
</dbReference>
<dbReference type="InterPro" id="IPR056142">
    <property type="entry name" value="DUF7725"/>
</dbReference>